<evidence type="ECO:0000313" key="9">
    <source>
        <dbReference type="Proteomes" id="UP000183843"/>
    </source>
</evidence>
<dbReference type="PRINTS" id="PR00091">
    <property type="entry name" value="NITROGNASEII"/>
</dbReference>
<reference evidence="8 9" key="1">
    <citation type="submission" date="2016-10" db="EMBL/GenBank/DDBJ databases">
        <authorList>
            <person name="de Groot N.N."/>
        </authorList>
    </citation>
    <scope>NUCLEOTIDE SEQUENCE [LARGE SCALE GENOMIC DNA]</scope>
    <source>
        <strain evidence="6 8">DSM 2872</strain>
        <strain evidence="7 9">L14</strain>
    </source>
</reference>
<dbReference type="Gene3D" id="3.40.50.300">
    <property type="entry name" value="P-loop containing nucleotide triphosphate hydrolases"/>
    <property type="match status" value="1"/>
</dbReference>
<dbReference type="Pfam" id="PF13614">
    <property type="entry name" value="AAA_31"/>
    <property type="match status" value="1"/>
</dbReference>
<organism evidence="6 8">
    <name type="scientific">Selenomonas ruminantium</name>
    <dbReference type="NCBI Taxonomy" id="971"/>
    <lineage>
        <taxon>Bacteria</taxon>
        <taxon>Bacillati</taxon>
        <taxon>Bacillota</taxon>
        <taxon>Negativicutes</taxon>
        <taxon>Selenomonadales</taxon>
        <taxon>Selenomonadaceae</taxon>
        <taxon>Selenomonas</taxon>
    </lineage>
</organism>
<evidence type="ECO:0000313" key="6">
    <source>
        <dbReference type="EMBL" id="SDZ91241.1"/>
    </source>
</evidence>
<dbReference type="PANTHER" id="PTHR13696:SF52">
    <property type="entry name" value="PARA FAMILY PROTEIN CT_582"/>
    <property type="match status" value="1"/>
</dbReference>
<gene>
    <name evidence="7" type="ORF">SAMN05216587_106139</name>
    <name evidence="6" type="ORF">SAMN05660648_01221</name>
</gene>
<dbReference type="InterPro" id="IPR050678">
    <property type="entry name" value="DNA_Partitioning_ATPase"/>
</dbReference>
<accession>A0A1H3WWZ1</accession>
<dbReference type="Proteomes" id="UP000183469">
    <property type="component" value="Unassembled WGS sequence"/>
</dbReference>
<evidence type="ECO:0000313" key="7">
    <source>
        <dbReference type="EMBL" id="SFB02125.1"/>
    </source>
</evidence>
<dbReference type="PIRSF" id="PIRSF009320">
    <property type="entry name" value="Nuc_binding_HP_1000"/>
    <property type="match status" value="1"/>
</dbReference>
<sequence length="252" mass="27359">MAKIIAVANQKGGVGKTTTSVNLAACIAAKKKKVLLVDCDPQGNASSGFGVEKSALDKTIYHVLIDNVPVSEVIQKTEFKVDILPANIELAGAEVELVAAISRETRLKKALDAVRDNYDYILIDCPPSLGLLTLNSLAAADSVIMPIQCEFYALEGVAQLMKTIELVRSNLNAELAVEGVVMTMYDSRTKLAEQVVDEVRNSFDTAVYKTMIPRTVRLSEAPSFGQPILYYDKKSKGAEVYMKLAKEVIARG</sequence>
<dbReference type="SUPFAM" id="SSF52540">
    <property type="entry name" value="P-loop containing nucleoside triphosphate hydrolases"/>
    <property type="match status" value="1"/>
</dbReference>
<dbReference type="InterPro" id="IPR027417">
    <property type="entry name" value="P-loop_NTPase"/>
</dbReference>
<dbReference type="CDD" id="cd02042">
    <property type="entry name" value="ParAB_family"/>
    <property type="match status" value="1"/>
</dbReference>
<dbReference type="FunFam" id="3.40.50.300:FF:000285">
    <property type="entry name" value="Sporulation initiation inhibitor Soj"/>
    <property type="match status" value="1"/>
</dbReference>
<evidence type="ECO:0000256" key="1">
    <source>
        <dbReference type="ARBA" id="ARBA00006976"/>
    </source>
</evidence>
<evidence type="ECO:0000256" key="4">
    <source>
        <dbReference type="ARBA" id="ARBA00071824"/>
    </source>
</evidence>
<evidence type="ECO:0000259" key="5">
    <source>
        <dbReference type="Pfam" id="PF13614"/>
    </source>
</evidence>
<dbReference type="EMBL" id="FNQG01000004">
    <property type="protein sequence ID" value="SDZ91241.1"/>
    <property type="molecule type" value="Genomic_DNA"/>
</dbReference>
<dbReference type="OrthoDB" id="9815116at2"/>
<dbReference type="PANTHER" id="PTHR13696">
    <property type="entry name" value="P-LOOP CONTAINING NUCLEOSIDE TRIPHOSPHATE HYDROLASE"/>
    <property type="match status" value="1"/>
</dbReference>
<evidence type="ECO:0000313" key="8">
    <source>
        <dbReference type="Proteomes" id="UP000183469"/>
    </source>
</evidence>
<evidence type="ECO:0000256" key="2">
    <source>
        <dbReference type="ARBA" id="ARBA00049360"/>
    </source>
</evidence>
<comment type="similarity">
    <text evidence="1">Belongs to the ParA family.</text>
</comment>
<dbReference type="AlphaFoldDB" id="A0A1H3WWZ1"/>
<proteinExistence type="inferred from homology"/>
<dbReference type="EMBL" id="FOJX01000006">
    <property type="protein sequence ID" value="SFB02125.1"/>
    <property type="molecule type" value="Genomic_DNA"/>
</dbReference>
<evidence type="ECO:0000256" key="3">
    <source>
        <dbReference type="ARBA" id="ARBA00062323"/>
    </source>
</evidence>
<comment type="subunit">
    <text evidence="3">Dimerizes in the presence of ATP but not ADP; ATP-binding is required for double-stranded (ds)DNA-binding. Interacts with DnaA.</text>
</comment>
<dbReference type="Proteomes" id="UP000183843">
    <property type="component" value="Unassembled WGS sequence"/>
</dbReference>
<comment type="catalytic activity">
    <reaction evidence="2">
        <text>ATP + H2O = ADP + phosphate + H(+)</text>
        <dbReference type="Rhea" id="RHEA:13065"/>
        <dbReference type="ChEBI" id="CHEBI:15377"/>
        <dbReference type="ChEBI" id="CHEBI:15378"/>
        <dbReference type="ChEBI" id="CHEBI:30616"/>
        <dbReference type="ChEBI" id="CHEBI:43474"/>
        <dbReference type="ChEBI" id="CHEBI:456216"/>
    </reaction>
</comment>
<protein>
    <recommendedName>
        <fullName evidence="4">Sporulation initiation inhibitor protein Soj</fullName>
    </recommendedName>
</protein>
<dbReference type="RefSeq" id="WP_026759595.1">
    <property type="nucleotide sequence ID" value="NZ_FNQG01000004.1"/>
</dbReference>
<feature type="domain" description="AAA" evidence="5">
    <location>
        <begin position="2"/>
        <end position="176"/>
    </location>
</feature>
<name>A0A1H3WWZ1_SELRU</name>
<dbReference type="InterPro" id="IPR025669">
    <property type="entry name" value="AAA_dom"/>
</dbReference>